<accession>A0AAP0N5B0</accession>
<dbReference type="EMBL" id="JBCGBO010000001">
    <property type="protein sequence ID" value="KAK9230214.1"/>
    <property type="molecule type" value="Genomic_DNA"/>
</dbReference>
<protein>
    <submittedName>
        <fullName evidence="1">Uncharacterized protein</fullName>
    </submittedName>
</protein>
<proteinExistence type="predicted"/>
<dbReference type="Proteomes" id="UP001428341">
    <property type="component" value="Unassembled WGS sequence"/>
</dbReference>
<dbReference type="AlphaFoldDB" id="A0AAP0N5B0"/>
<organism evidence="1 2">
    <name type="scientific">Citrus x changshan-huyou</name>
    <dbReference type="NCBI Taxonomy" id="2935761"/>
    <lineage>
        <taxon>Eukaryota</taxon>
        <taxon>Viridiplantae</taxon>
        <taxon>Streptophyta</taxon>
        <taxon>Embryophyta</taxon>
        <taxon>Tracheophyta</taxon>
        <taxon>Spermatophyta</taxon>
        <taxon>Magnoliopsida</taxon>
        <taxon>eudicotyledons</taxon>
        <taxon>Gunneridae</taxon>
        <taxon>Pentapetalae</taxon>
        <taxon>rosids</taxon>
        <taxon>malvids</taxon>
        <taxon>Sapindales</taxon>
        <taxon>Rutaceae</taxon>
        <taxon>Aurantioideae</taxon>
        <taxon>Citrus</taxon>
    </lineage>
</organism>
<gene>
    <name evidence="1" type="ORF">WN944_023181</name>
</gene>
<reference evidence="1 2" key="1">
    <citation type="submission" date="2024-05" db="EMBL/GenBank/DDBJ databases">
        <title>Haplotype-resolved chromosome-level genome assembly of Huyou (Citrus changshanensis).</title>
        <authorList>
            <person name="Miao C."/>
            <person name="Chen W."/>
            <person name="Wu Y."/>
            <person name="Wang L."/>
            <person name="Zhao S."/>
            <person name="Grierson D."/>
            <person name="Xu C."/>
            <person name="Chen K."/>
        </authorList>
    </citation>
    <scope>NUCLEOTIDE SEQUENCE [LARGE SCALE GENOMIC DNA]</scope>
    <source>
        <strain evidence="1">01-14</strain>
        <tissue evidence="1">Leaf</tissue>
    </source>
</reference>
<sequence length="199" mass="23021">MNSVLVNFHDVGAGIKPTMGHNHLRNNDGMNLSALKTFTSKEIYKGNAFEPSKQPYHVRCDHQEQDPSESGRTEHMEKFSGQIPSATLVANPLSKVENILRAWLPRIKVKDLLEVKSDVRTDQSTKHTARYHQNQTWQFVRFLPKVSFSINFSTCYQVNTRTQMPYLHSKSMKDVIQTSTIQYLQLSSIQRFLNYFQDL</sequence>
<dbReference type="Gene3D" id="3.30.360.10">
    <property type="entry name" value="Dihydrodipicolinate Reductase, domain 2"/>
    <property type="match status" value="1"/>
</dbReference>
<keyword evidence="2" id="KW-1185">Reference proteome</keyword>
<evidence type="ECO:0000313" key="1">
    <source>
        <dbReference type="EMBL" id="KAK9230214.1"/>
    </source>
</evidence>
<evidence type="ECO:0000313" key="2">
    <source>
        <dbReference type="Proteomes" id="UP001428341"/>
    </source>
</evidence>
<name>A0AAP0N5B0_9ROSI</name>
<comment type="caution">
    <text evidence="1">The sequence shown here is derived from an EMBL/GenBank/DDBJ whole genome shotgun (WGS) entry which is preliminary data.</text>
</comment>
<dbReference type="SUPFAM" id="SSF55347">
    <property type="entry name" value="Glyceraldehyde-3-phosphate dehydrogenase-like, C-terminal domain"/>
    <property type="match status" value="1"/>
</dbReference>